<feature type="chain" id="PRO_5046432011" description="N-acetylmuramoyl-L-alanine amidase" evidence="4">
    <location>
        <begin position="20"/>
        <end position="208"/>
    </location>
</feature>
<dbReference type="CDD" id="cd02696">
    <property type="entry name" value="MurNAc-LAA"/>
    <property type="match status" value="1"/>
</dbReference>
<evidence type="ECO:0000256" key="2">
    <source>
        <dbReference type="ARBA" id="ARBA00011901"/>
    </source>
</evidence>
<comment type="catalytic activity">
    <reaction evidence="1">
        <text>Hydrolyzes the link between N-acetylmuramoyl residues and L-amino acid residues in certain cell-wall glycopeptides.</text>
        <dbReference type="EC" id="3.5.1.28"/>
    </reaction>
</comment>
<dbReference type="SUPFAM" id="SSF53187">
    <property type="entry name" value="Zn-dependent exopeptidases"/>
    <property type="match status" value="1"/>
</dbReference>
<dbReference type="SMART" id="SM00646">
    <property type="entry name" value="Ami_3"/>
    <property type="match status" value="1"/>
</dbReference>
<comment type="caution">
    <text evidence="6">The sequence shown here is derived from an EMBL/GenBank/DDBJ whole genome shotgun (WGS) entry which is preliminary data.</text>
</comment>
<dbReference type="EC" id="3.5.1.28" evidence="2"/>
<evidence type="ECO:0000313" key="7">
    <source>
        <dbReference type="Proteomes" id="UP001257659"/>
    </source>
</evidence>
<feature type="domain" description="MurNAc-LAA" evidence="5">
    <location>
        <begin position="92"/>
        <end position="205"/>
    </location>
</feature>
<dbReference type="GO" id="GO:0008745">
    <property type="term" value="F:N-acetylmuramoyl-L-alanine amidase activity"/>
    <property type="evidence" value="ECO:0007669"/>
    <property type="project" value="UniProtKB-EC"/>
</dbReference>
<dbReference type="Gene3D" id="3.40.630.40">
    <property type="entry name" value="Zn-dependent exopeptidases"/>
    <property type="match status" value="1"/>
</dbReference>
<name>A0ABU1K6F1_9FLAO</name>
<evidence type="ECO:0000256" key="1">
    <source>
        <dbReference type="ARBA" id="ARBA00001561"/>
    </source>
</evidence>
<evidence type="ECO:0000256" key="3">
    <source>
        <dbReference type="ARBA" id="ARBA00022801"/>
    </source>
</evidence>
<keyword evidence="3 6" id="KW-0378">Hydrolase</keyword>
<organism evidence="6 7">
    <name type="scientific">Mesonia maritima</name>
    <dbReference type="NCBI Taxonomy" id="1793873"/>
    <lineage>
        <taxon>Bacteria</taxon>
        <taxon>Pseudomonadati</taxon>
        <taxon>Bacteroidota</taxon>
        <taxon>Flavobacteriia</taxon>
        <taxon>Flavobacteriales</taxon>
        <taxon>Flavobacteriaceae</taxon>
        <taxon>Mesonia</taxon>
    </lineage>
</organism>
<keyword evidence="7" id="KW-1185">Reference proteome</keyword>
<reference evidence="6 7" key="1">
    <citation type="submission" date="2023-07" db="EMBL/GenBank/DDBJ databases">
        <title>Genomic Encyclopedia of Type Strains, Phase IV (KMG-IV): sequencing the most valuable type-strain genomes for metagenomic binning, comparative biology and taxonomic classification.</title>
        <authorList>
            <person name="Goeker M."/>
        </authorList>
    </citation>
    <scope>NUCLEOTIDE SEQUENCE [LARGE SCALE GENOMIC DNA]</scope>
    <source>
        <strain evidence="6 7">DSM 102814</strain>
    </source>
</reference>
<dbReference type="InterPro" id="IPR050695">
    <property type="entry name" value="N-acetylmuramoyl_amidase_3"/>
</dbReference>
<dbReference type="RefSeq" id="WP_309727770.1">
    <property type="nucleotide sequence ID" value="NZ_JAVDQA010000003.1"/>
</dbReference>
<proteinExistence type="predicted"/>
<feature type="signal peptide" evidence="4">
    <location>
        <begin position="1"/>
        <end position="19"/>
    </location>
</feature>
<gene>
    <name evidence="6" type="ORF">GGR31_001519</name>
</gene>
<dbReference type="PANTHER" id="PTHR30404:SF0">
    <property type="entry name" value="N-ACETYLMURAMOYL-L-ALANINE AMIDASE AMIC"/>
    <property type="match status" value="1"/>
</dbReference>
<sequence length="208" mass="23254">MKKLSLITFGVIAFFAVVAFSTSKKTTSNEPLKIVIDAGHGGKDLGTTDESILEKNITLKLLQKIKKLHNTKDFELIFTRENDEFISLEERVKIANKNNADFVISLHVNASNNKNDNGIEAYTKTNNTEQKTISFVSSLVTELSFNNSPLQKTEMRKANFKILRDSKAPAVLLELGFISNPQNKAYITSEKGQEEVAEAILKSLKKMK</sequence>
<evidence type="ECO:0000259" key="5">
    <source>
        <dbReference type="SMART" id="SM00646"/>
    </source>
</evidence>
<dbReference type="EMBL" id="JAVDQA010000003">
    <property type="protein sequence ID" value="MDR6300876.1"/>
    <property type="molecule type" value="Genomic_DNA"/>
</dbReference>
<evidence type="ECO:0000256" key="4">
    <source>
        <dbReference type="SAM" id="SignalP"/>
    </source>
</evidence>
<evidence type="ECO:0000313" key="6">
    <source>
        <dbReference type="EMBL" id="MDR6300876.1"/>
    </source>
</evidence>
<keyword evidence="4" id="KW-0732">Signal</keyword>
<accession>A0ABU1K6F1</accession>
<protein>
    <recommendedName>
        <fullName evidence="2">N-acetylmuramoyl-L-alanine amidase</fullName>
        <ecNumber evidence="2">3.5.1.28</ecNumber>
    </recommendedName>
</protein>
<dbReference type="PANTHER" id="PTHR30404">
    <property type="entry name" value="N-ACETYLMURAMOYL-L-ALANINE AMIDASE"/>
    <property type="match status" value="1"/>
</dbReference>
<dbReference type="InterPro" id="IPR002508">
    <property type="entry name" value="MurNAc-LAA_cat"/>
</dbReference>
<dbReference type="Pfam" id="PF01520">
    <property type="entry name" value="Amidase_3"/>
    <property type="match status" value="1"/>
</dbReference>
<dbReference type="Proteomes" id="UP001257659">
    <property type="component" value="Unassembled WGS sequence"/>
</dbReference>